<organism evidence="9 10">
    <name type="scientific">Paraburkholderia hiiakae</name>
    <dbReference type="NCBI Taxonomy" id="1081782"/>
    <lineage>
        <taxon>Bacteria</taxon>
        <taxon>Pseudomonadati</taxon>
        <taxon>Pseudomonadota</taxon>
        <taxon>Betaproteobacteria</taxon>
        <taxon>Burkholderiales</taxon>
        <taxon>Burkholderiaceae</taxon>
        <taxon>Paraburkholderia</taxon>
    </lineage>
</organism>
<dbReference type="SUPFAM" id="SSF51735">
    <property type="entry name" value="NAD(P)-binding Rossmann-fold domains"/>
    <property type="match status" value="1"/>
</dbReference>
<evidence type="ECO:0000313" key="9">
    <source>
        <dbReference type="EMBL" id="CAD6534290.1"/>
    </source>
</evidence>
<accession>A0ABM8NN33</accession>
<dbReference type="SUPFAM" id="SSF50129">
    <property type="entry name" value="GroES-like"/>
    <property type="match status" value="1"/>
</dbReference>
<dbReference type="CDD" id="cd05284">
    <property type="entry name" value="arabinose_DH_like"/>
    <property type="match status" value="1"/>
</dbReference>
<dbReference type="PANTHER" id="PTHR42940">
    <property type="entry name" value="ALCOHOL DEHYDROGENASE 1-RELATED"/>
    <property type="match status" value="1"/>
</dbReference>
<dbReference type="InterPro" id="IPR020843">
    <property type="entry name" value="ER"/>
</dbReference>
<dbReference type="RefSeq" id="WP_201696621.1">
    <property type="nucleotide sequence ID" value="NZ_CAJHCQ010000006.1"/>
</dbReference>
<dbReference type="InterPro" id="IPR013154">
    <property type="entry name" value="ADH-like_N"/>
</dbReference>
<dbReference type="PROSITE" id="PS00059">
    <property type="entry name" value="ADH_ZINC"/>
    <property type="match status" value="1"/>
</dbReference>
<keyword evidence="6 9" id="KW-0560">Oxidoreductase</keyword>
<evidence type="ECO:0000256" key="7">
    <source>
        <dbReference type="RuleBase" id="RU361277"/>
    </source>
</evidence>
<proteinExistence type="inferred from homology"/>
<comment type="similarity">
    <text evidence="2 7">Belongs to the zinc-containing alcohol dehydrogenase family.</text>
</comment>
<reference evidence="9 10" key="1">
    <citation type="submission" date="2020-10" db="EMBL/GenBank/DDBJ databases">
        <authorList>
            <person name="Peeters C."/>
        </authorList>
    </citation>
    <scope>NUCLEOTIDE SEQUENCE [LARGE SCALE GENOMIC DNA]</scope>
    <source>
        <strain evidence="9 10">LMG 27952</strain>
    </source>
</reference>
<dbReference type="InterPro" id="IPR036291">
    <property type="entry name" value="NAD(P)-bd_dom_sf"/>
</dbReference>
<evidence type="ECO:0000256" key="6">
    <source>
        <dbReference type="ARBA" id="ARBA00023002"/>
    </source>
</evidence>
<dbReference type="GO" id="GO:0004022">
    <property type="term" value="F:alcohol dehydrogenase (NAD+) activity"/>
    <property type="evidence" value="ECO:0007669"/>
    <property type="project" value="UniProtKB-EC"/>
</dbReference>
<evidence type="ECO:0000256" key="3">
    <source>
        <dbReference type="ARBA" id="ARBA00013190"/>
    </source>
</evidence>
<name>A0ABM8NN33_9BURK</name>
<dbReference type="Proteomes" id="UP000656319">
    <property type="component" value="Unassembled WGS sequence"/>
</dbReference>
<protein>
    <recommendedName>
        <fullName evidence="3">alcohol dehydrogenase</fullName>
        <ecNumber evidence="3">1.1.1.1</ecNumber>
    </recommendedName>
</protein>
<evidence type="ECO:0000256" key="5">
    <source>
        <dbReference type="ARBA" id="ARBA00022833"/>
    </source>
</evidence>
<feature type="domain" description="Enoyl reductase (ER)" evidence="8">
    <location>
        <begin position="12"/>
        <end position="350"/>
    </location>
</feature>
<dbReference type="EMBL" id="CAJHCQ010000006">
    <property type="protein sequence ID" value="CAD6534290.1"/>
    <property type="molecule type" value="Genomic_DNA"/>
</dbReference>
<keyword evidence="10" id="KW-1185">Reference proteome</keyword>
<gene>
    <name evidence="9" type="ORF">LMG27952_02919</name>
</gene>
<dbReference type="Gene3D" id="3.90.180.10">
    <property type="entry name" value="Medium-chain alcohol dehydrogenases, catalytic domain"/>
    <property type="match status" value="1"/>
</dbReference>
<sequence length="352" mass="37948">MMMKAARLHEFGKPLVLEDIPIPDIQADEILVKVTACGVCRTDAELIDGYFLKYFDIPTPITPGHEITGVVSRIGQQASGAGLQEGDHVVVVPGWGDGTCRHCQVGNTQLCPNVRFPGFGPHGGYAEYIPVPARYLIKVPRELSFEHLAPLTDAGLTPYRGVKKLLNADALGPERVLGVFGMGGLGGYGVQYAKLLGGGVKIVAFDQDAEKLARAEGYGADFAINFKDASKADIEAELLRLTGQPVLDGILDCVGAPDLMQLGFSLLGTSGHYVDVGLMGDRVDIPLFPRINREQTFYGSNWGNYIDLSEVMALAAAGKIQHTTTPIRLEQLNETLDRLREGTLVGRAVVIF</sequence>
<dbReference type="InterPro" id="IPR002328">
    <property type="entry name" value="ADH_Zn_CS"/>
</dbReference>
<dbReference type="Pfam" id="PF08240">
    <property type="entry name" value="ADH_N"/>
    <property type="match status" value="1"/>
</dbReference>
<dbReference type="InterPro" id="IPR011032">
    <property type="entry name" value="GroES-like_sf"/>
</dbReference>
<dbReference type="PANTHER" id="PTHR42940:SF8">
    <property type="entry name" value="VACUOLAR PROTEIN SORTING-ASSOCIATED PROTEIN 11"/>
    <property type="match status" value="1"/>
</dbReference>
<evidence type="ECO:0000259" key="8">
    <source>
        <dbReference type="SMART" id="SM00829"/>
    </source>
</evidence>
<dbReference type="Pfam" id="PF00107">
    <property type="entry name" value="ADH_zinc_N"/>
    <property type="match status" value="1"/>
</dbReference>
<comment type="caution">
    <text evidence="9">The sequence shown here is derived from an EMBL/GenBank/DDBJ whole genome shotgun (WGS) entry which is preliminary data.</text>
</comment>
<comment type="cofactor">
    <cofactor evidence="1 7">
        <name>Zn(2+)</name>
        <dbReference type="ChEBI" id="CHEBI:29105"/>
    </cofactor>
</comment>
<evidence type="ECO:0000256" key="1">
    <source>
        <dbReference type="ARBA" id="ARBA00001947"/>
    </source>
</evidence>
<evidence type="ECO:0000256" key="2">
    <source>
        <dbReference type="ARBA" id="ARBA00008072"/>
    </source>
</evidence>
<keyword evidence="5 7" id="KW-0862">Zinc</keyword>
<dbReference type="Gene3D" id="3.40.50.720">
    <property type="entry name" value="NAD(P)-binding Rossmann-like Domain"/>
    <property type="match status" value="1"/>
</dbReference>
<dbReference type="SMART" id="SM00829">
    <property type="entry name" value="PKS_ER"/>
    <property type="match status" value="1"/>
</dbReference>
<dbReference type="EC" id="1.1.1.1" evidence="3"/>
<keyword evidence="4 7" id="KW-0479">Metal-binding</keyword>
<evidence type="ECO:0000256" key="4">
    <source>
        <dbReference type="ARBA" id="ARBA00022723"/>
    </source>
</evidence>
<evidence type="ECO:0000313" key="10">
    <source>
        <dbReference type="Proteomes" id="UP000656319"/>
    </source>
</evidence>
<dbReference type="InterPro" id="IPR013149">
    <property type="entry name" value="ADH-like_C"/>
</dbReference>